<keyword evidence="2" id="KW-1185">Reference proteome</keyword>
<gene>
    <name evidence="1" type="ORF">QRX50_07150</name>
</gene>
<evidence type="ECO:0008006" key="3">
    <source>
        <dbReference type="Google" id="ProtNLM"/>
    </source>
</evidence>
<organism evidence="1 2">
    <name type="scientific">Amycolatopsis carbonis</name>
    <dbReference type="NCBI Taxonomy" id="715471"/>
    <lineage>
        <taxon>Bacteria</taxon>
        <taxon>Bacillati</taxon>
        <taxon>Actinomycetota</taxon>
        <taxon>Actinomycetes</taxon>
        <taxon>Pseudonocardiales</taxon>
        <taxon>Pseudonocardiaceae</taxon>
        <taxon>Amycolatopsis</taxon>
    </lineage>
</organism>
<evidence type="ECO:0000313" key="2">
    <source>
        <dbReference type="Proteomes" id="UP001236014"/>
    </source>
</evidence>
<protein>
    <recommendedName>
        <fullName evidence="3">DUF1841 family protein</fullName>
    </recommendedName>
</protein>
<proteinExistence type="predicted"/>
<dbReference type="KEGG" id="acab:QRX50_07150"/>
<dbReference type="RefSeq" id="WP_285971169.1">
    <property type="nucleotide sequence ID" value="NZ_CP127294.1"/>
</dbReference>
<dbReference type="Proteomes" id="UP001236014">
    <property type="component" value="Chromosome"/>
</dbReference>
<dbReference type="AlphaFoldDB" id="A0A9Y2IHN9"/>
<evidence type="ECO:0000313" key="1">
    <source>
        <dbReference type="EMBL" id="WIX80540.1"/>
    </source>
</evidence>
<reference evidence="1 2" key="1">
    <citation type="submission" date="2023-06" db="EMBL/GenBank/DDBJ databases">
        <authorList>
            <person name="Oyuntsetseg B."/>
            <person name="Kim S.B."/>
        </authorList>
    </citation>
    <scope>NUCLEOTIDE SEQUENCE [LARGE SCALE GENOMIC DNA]</scope>
    <source>
        <strain evidence="1 2">2-15</strain>
    </source>
</reference>
<sequence>MSPVSRARKKTPQPATPSVNGLFKDVLRDFSAVAAEPGPFDVELLASEVLGQWWDLTIEGEPEGGEQLGLELIAFAQRKITPGAAALLAALKVLAETDEERTAAAEALAVVLSRGIPEPEWAGEVGRVTVGEIWRTGDVYGDESSLLCTFSRGDATLGLLALLDFTELGRVRDLVVIDEPHEVLAEMRTQITDDGELVVLEKVEPADAHRLLLDGIAATDGMDEPDVGEDYTRFHAVAMAWLRALPEPSAGRGVEEWPDARRDAIVDEFLAEISFADVEAARSVARLLVDHGCRTEPADPLRVGPEKLARFLESLLGGEYEVEDEDLVPPVVLAWASWAAGRGGLSEVASAALVEDVKEYLAEYLSDEDESEEDEVSDYLDGTESAEEVLGVVERRRFAVPELSTVIGDEELTDLDPSDPEQRRMLVIGGHPEYHESLANDEFDGADGLRLALETSVVDQLWEDSPEEVWVAAQKLIEKGLTREEVLGELVAVLEGQLEEAEDEDRLDYDLEGYREALTAVE</sequence>
<accession>A0A9Y2IHN9</accession>
<name>A0A9Y2IHN9_9PSEU</name>
<dbReference type="EMBL" id="CP127294">
    <property type="protein sequence ID" value="WIX80540.1"/>
    <property type="molecule type" value="Genomic_DNA"/>
</dbReference>